<dbReference type="PROSITE" id="PS50893">
    <property type="entry name" value="ABC_TRANSPORTER_2"/>
    <property type="match status" value="1"/>
</dbReference>
<evidence type="ECO:0000256" key="8">
    <source>
        <dbReference type="ARBA" id="ARBA00023136"/>
    </source>
</evidence>
<dbReference type="GO" id="GO:0140359">
    <property type="term" value="F:ABC-type transporter activity"/>
    <property type="evidence" value="ECO:0007669"/>
    <property type="project" value="InterPro"/>
</dbReference>
<keyword evidence="4 10" id="KW-0812">Transmembrane</keyword>
<comment type="subcellular location">
    <subcellularLocation>
        <location evidence="1">Membrane</location>
        <topology evidence="1">Multi-pass membrane protein</topology>
    </subcellularLocation>
</comment>
<feature type="transmembrane region" description="Helical" evidence="10">
    <location>
        <begin position="392"/>
        <end position="415"/>
    </location>
</feature>
<dbReference type="GO" id="GO:0016020">
    <property type="term" value="C:membrane"/>
    <property type="evidence" value="ECO:0007669"/>
    <property type="project" value="UniProtKB-SubCell"/>
</dbReference>
<evidence type="ECO:0000256" key="7">
    <source>
        <dbReference type="ARBA" id="ARBA00022989"/>
    </source>
</evidence>
<name>D3B896_HETP5</name>
<dbReference type="PROSITE" id="PS00211">
    <property type="entry name" value="ABC_TRANSPORTER_1"/>
    <property type="match status" value="1"/>
</dbReference>
<keyword evidence="6" id="KW-0067">ATP-binding</keyword>
<dbReference type="RefSeq" id="XP_020434381.1">
    <property type="nucleotide sequence ID" value="XM_020575586.1"/>
</dbReference>
<feature type="transmembrane region" description="Helical" evidence="10">
    <location>
        <begin position="354"/>
        <end position="380"/>
    </location>
</feature>
<dbReference type="InParanoid" id="D3B896"/>
<gene>
    <name evidence="12" type="ORF">PPL_04687</name>
</gene>
<feature type="domain" description="ABC transporter" evidence="11">
    <location>
        <begin position="589"/>
        <end position="822"/>
    </location>
</feature>
<evidence type="ECO:0000256" key="10">
    <source>
        <dbReference type="SAM" id="Phobius"/>
    </source>
</evidence>
<feature type="transmembrane region" description="Helical" evidence="10">
    <location>
        <begin position="315"/>
        <end position="334"/>
    </location>
</feature>
<dbReference type="Pfam" id="PF00005">
    <property type="entry name" value="ABC_tran"/>
    <property type="match status" value="1"/>
</dbReference>
<dbReference type="InterPro" id="IPR013525">
    <property type="entry name" value="ABC2_TM"/>
</dbReference>
<feature type="region of interest" description="Disordered" evidence="9">
    <location>
        <begin position="70"/>
        <end position="93"/>
    </location>
</feature>
<organism evidence="12 13">
    <name type="scientific">Heterostelium pallidum (strain ATCC 26659 / Pp 5 / PN500)</name>
    <name type="common">Cellular slime mold</name>
    <name type="synonym">Polysphondylium pallidum</name>
    <dbReference type="NCBI Taxonomy" id="670386"/>
    <lineage>
        <taxon>Eukaryota</taxon>
        <taxon>Amoebozoa</taxon>
        <taxon>Evosea</taxon>
        <taxon>Eumycetozoa</taxon>
        <taxon>Dictyostelia</taxon>
        <taxon>Acytosteliales</taxon>
        <taxon>Acytosteliaceae</taxon>
        <taxon>Heterostelium</taxon>
    </lineage>
</organism>
<dbReference type="InterPro" id="IPR003439">
    <property type="entry name" value="ABC_transporter-like_ATP-bd"/>
</dbReference>
<evidence type="ECO:0000256" key="4">
    <source>
        <dbReference type="ARBA" id="ARBA00022692"/>
    </source>
</evidence>
<dbReference type="Proteomes" id="UP000001396">
    <property type="component" value="Unassembled WGS sequence"/>
</dbReference>
<reference evidence="12 13" key="1">
    <citation type="journal article" date="2011" name="Genome Res.">
        <title>Phylogeny-wide analysis of social amoeba genomes highlights ancient origins for complex intercellular communication.</title>
        <authorList>
            <person name="Heidel A.J."/>
            <person name="Lawal H.M."/>
            <person name="Felder M."/>
            <person name="Schilde C."/>
            <person name="Helps N.R."/>
            <person name="Tunggal B."/>
            <person name="Rivero F."/>
            <person name="John U."/>
            <person name="Schleicher M."/>
            <person name="Eichinger L."/>
            <person name="Platzer M."/>
            <person name="Noegel A.A."/>
            <person name="Schaap P."/>
            <person name="Gloeckner G."/>
        </authorList>
    </citation>
    <scope>NUCLEOTIDE SEQUENCE [LARGE SCALE GENOMIC DNA]</scope>
    <source>
        <strain evidence="13">ATCC 26659 / Pp 5 / PN500</strain>
    </source>
</reference>
<dbReference type="STRING" id="670386.D3B896"/>
<dbReference type="FunFam" id="3.40.50.300:FF:000665">
    <property type="entry name" value="ABC transporter A family member 2"/>
    <property type="match status" value="1"/>
</dbReference>
<sequence>MEPIENENINKDPVEMDQVLSHTNSIETLTSSTTTTTTTTSTSTMSPSSLINNDYLEKINVKFSETLDYDYPTKDSNEGDKYKDDQPSYDDDNAKNHGYSFIKQFKALIKKNIAYQALVPVLMISIMSIVQLATPSIKYQDNSNPISLPLPFIFPPLINYSVPYIYDSTDVKVDLGSCCQNNSGFLELFTTKNQISPTPYYSSLGSIPTEAFTFYNYPNQHDMDEVSYKQGRTDNKFLLGYDFRELQITPGGDLSANLVSYSNDTTCSSSLINIMNNALFQSFTGSNNILLTGVKTFPYTAYQERRDMIQPQENFWYLFMMSFCMVLFVANVVYEKEHRLRESMKMAGLRMRIYWLVQYLFNFTLYMVIVFVAIAFAYILKFRFFTQTSFTIYFVLFILFGLTQIAFAFFISVFFSSVYTATVVSFIYIIFTALSSNLLNNAFIMNPNTSLVTFVLTGLIPHVAFHRAVSYISLAYIGNAPGLTWTDIFAHHQMPSLFGMLFAEFLLYGLLHQYLEMVIPSAYGVKYHPLFFFQPSFWRSKMSGNLITSNGIPTATNGGDDSTLNVDMVPPDVLDEIRYTYSRENTASIRLMNLYKKFKVGKKTTVAVDNLTISVEKGQCFGILGPNGAGKTTTLAILSGLYSPTSGNALIAGHDIVKSLSRAQQSLGVCPQDDVLWSEMSGREHLLFFGRMKNLEGKMLDDIVDKSLAEVMLTEAQDKPVREYSGGMKRRLSLAISLIGSPTAILLDEPTTGVDPFSRRIVWDVISSYKSKCAIILTTHNMEEAEILCDRVCIIDKGLMKCIGRSGDLKTRYGAGHTLSITTTGPSTIHEFLTQIIPDVKLIHEISTTRTYAVPRHAIKMSYLFKSIQENKSKYFISDWGICQSGLEDVLLQAAEH</sequence>
<dbReference type="GO" id="GO:0005524">
    <property type="term" value="F:ATP binding"/>
    <property type="evidence" value="ECO:0007669"/>
    <property type="project" value="UniProtKB-KW"/>
</dbReference>
<evidence type="ECO:0000256" key="3">
    <source>
        <dbReference type="ARBA" id="ARBA00022448"/>
    </source>
</evidence>
<comment type="similarity">
    <text evidence="2">Belongs to the ABC transporter superfamily. ABCA family.</text>
</comment>
<proteinExistence type="inferred from homology"/>
<keyword evidence="7 10" id="KW-1133">Transmembrane helix</keyword>
<dbReference type="Gene3D" id="3.40.50.300">
    <property type="entry name" value="P-loop containing nucleotide triphosphate hydrolases"/>
    <property type="match status" value="1"/>
</dbReference>
<keyword evidence="8 10" id="KW-0472">Membrane</keyword>
<dbReference type="InterPro" id="IPR027417">
    <property type="entry name" value="P-loop_NTPase"/>
</dbReference>
<dbReference type="OMA" id="RFFRQVH"/>
<keyword evidence="3" id="KW-0813">Transport</keyword>
<keyword evidence="13" id="KW-1185">Reference proteome</keyword>
<accession>D3B896</accession>
<evidence type="ECO:0000256" key="5">
    <source>
        <dbReference type="ARBA" id="ARBA00022741"/>
    </source>
</evidence>
<evidence type="ECO:0000256" key="2">
    <source>
        <dbReference type="ARBA" id="ARBA00008869"/>
    </source>
</evidence>
<dbReference type="AlphaFoldDB" id="D3B896"/>
<evidence type="ECO:0000313" key="12">
    <source>
        <dbReference type="EMBL" id="EFA82264.1"/>
    </source>
</evidence>
<protein>
    <recommendedName>
        <fullName evidence="11">ABC transporter domain-containing protein</fullName>
    </recommendedName>
</protein>
<dbReference type="InterPro" id="IPR017871">
    <property type="entry name" value="ABC_transporter-like_CS"/>
</dbReference>
<dbReference type="CDD" id="cd03263">
    <property type="entry name" value="ABC_subfamily_A"/>
    <property type="match status" value="1"/>
</dbReference>
<feature type="compositionally biased region" description="Basic and acidic residues" evidence="9">
    <location>
        <begin position="71"/>
        <end position="86"/>
    </location>
</feature>
<evidence type="ECO:0000256" key="1">
    <source>
        <dbReference type="ARBA" id="ARBA00004141"/>
    </source>
</evidence>
<dbReference type="GO" id="GO:0016887">
    <property type="term" value="F:ATP hydrolysis activity"/>
    <property type="evidence" value="ECO:0007669"/>
    <property type="project" value="InterPro"/>
</dbReference>
<evidence type="ECO:0000256" key="6">
    <source>
        <dbReference type="ARBA" id="ARBA00022840"/>
    </source>
</evidence>
<dbReference type="PANTHER" id="PTHR19229">
    <property type="entry name" value="ATP-BINDING CASSETTE TRANSPORTER SUBFAMILY A ABCA"/>
    <property type="match status" value="1"/>
</dbReference>
<feature type="transmembrane region" description="Helical" evidence="10">
    <location>
        <begin position="421"/>
        <end position="439"/>
    </location>
</feature>
<dbReference type="EMBL" id="ADBJ01000020">
    <property type="protein sequence ID" value="EFA82264.1"/>
    <property type="molecule type" value="Genomic_DNA"/>
</dbReference>
<dbReference type="PANTHER" id="PTHR19229:SF265">
    <property type="match status" value="1"/>
</dbReference>
<dbReference type="GeneID" id="31360174"/>
<evidence type="ECO:0000313" key="13">
    <source>
        <dbReference type="Proteomes" id="UP000001396"/>
    </source>
</evidence>
<feature type="transmembrane region" description="Helical" evidence="10">
    <location>
        <begin position="451"/>
        <end position="474"/>
    </location>
</feature>
<comment type="caution">
    <text evidence="12">The sequence shown here is derived from an EMBL/GenBank/DDBJ whole genome shotgun (WGS) entry which is preliminary data.</text>
</comment>
<dbReference type="Pfam" id="PF12698">
    <property type="entry name" value="ABC2_membrane_3"/>
    <property type="match status" value="1"/>
</dbReference>
<evidence type="ECO:0000259" key="11">
    <source>
        <dbReference type="PROSITE" id="PS50893"/>
    </source>
</evidence>
<dbReference type="GO" id="GO:0030587">
    <property type="term" value="P:sorocarp development"/>
    <property type="evidence" value="ECO:0007669"/>
    <property type="project" value="UniProtKB-ARBA"/>
</dbReference>
<dbReference type="SMART" id="SM00382">
    <property type="entry name" value="AAA"/>
    <property type="match status" value="1"/>
</dbReference>
<dbReference type="InterPro" id="IPR026082">
    <property type="entry name" value="ABCA"/>
</dbReference>
<evidence type="ECO:0000256" key="9">
    <source>
        <dbReference type="SAM" id="MobiDB-lite"/>
    </source>
</evidence>
<feature type="transmembrane region" description="Helical" evidence="10">
    <location>
        <begin position="494"/>
        <end position="511"/>
    </location>
</feature>
<keyword evidence="5" id="KW-0547">Nucleotide-binding</keyword>
<dbReference type="InterPro" id="IPR003593">
    <property type="entry name" value="AAA+_ATPase"/>
</dbReference>
<dbReference type="SUPFAM" id="SSF52540">
    <property type="entry name" value="P-loop containing nucleoside triphosphate hydrolases"/>
    <property type="match status" value="1"/>
</dbReference>